<dbReference type="InterPro" id="IPR050266">
    <property type="entry name" value="AB_hydrolase_sf"/>
</dbReference>
<dbReference type="InterPro" id="IPR000073">
    <property type="entry name" value="AB_hydrolase_1"/>
</dbReference>
<dbReference type="AlphaFoldDB" id="A0A0W8EAA1"/>
<accession>A0A0W8EAA1</accession>
<dbReference type="EMBL" id="LNQE01001817">
    <property type="protein sequence ID" value="KUG05379.1"/>
    <property type="molecule type" value="Genomic_DNA"/>
</dbReference>
<feature type="domain" description="Serine aminopeptidase S33" evidence="1">
    <location>
        <begin position="20"/>
        <end position="235"/>
    </location>
</feature>
<dbReference type="GO" id="GO:0016020">
    <property type="term" value="C:membrane"/>
    <property type="evidence" value="ECO:0007669"/>
    <property type="project" value="TreeGrafter"/>
</dbReference>
<reference evidence="2" key="1">
    <citation type="journal article" date="2015" name="Proc. Natl. Acad. Sci. U.S.A.">
        <title>Networks of energetic and metabolic interactions define dynamics in microbial communities.</title>
        <authorList>
            <person name="Embree M."/>
            <person name="Liu J.K."/>
            <person name="Al-Bassam M.M."/>
            <person name="Zengler K."/>
        </authorList>
    </citation>
    <scope>NUCLEOTIDE SEQUENCE</scope>
</reference>
<dbReference type="Pfam" id="PF12146">
    <property type="entry name" value="Hydrolase_4"/>
    <property type="match status" value="1"/>
</dbReference>
<dbReference type="PANTHER" id="PTHR43798">
    <property type="entry name" value="MONOACYLGLYCEROL LIPASE"/>
    <property type="match status" value="1"/>
</dbReference>
<organism evidence="2">
    <name type="scientific">hydrocarbon metagenome</name>
    <dbReference type="NCBI Taxonomy" id="938273"/>
    <lineage>
        <taxon>unclassified sequences</taxon>
        <taxon>metagenomes</taxon>
        <taxon>ecological metagenomes</taxon>
    </lineage>
</organism>
<dbReference type="InterPro" id="IPR029058">
    <property type="entry name" value="AB_hydrolase_fold"/>
</dbReference>
<dbReference type="InterPro" id="IPR022742">
    <property type="entry name" value="Hydrolase_4"/>
</dbReference>
<evidence type="ECO:0000313" key="2">
    <source>
        <dbReference type="EMBL" id="KUG05379.1"/>
    </source>
</evidence>
<dbReference type="GO" id="GO:0016787">
    <property type="term" value="F:hydrolase activity"/>
    <property type="evidence" value="ECO:0007669"/>
    <property type="project" value="UniProtKB-KW"/>
</dbReference>
<sequence length="253" mass="27310">MADANLFYQTVSDPGGITGGSLILIHGAGGTHRKWATLMEKSINGFTHVAVDLIGHGSSPGTPVDEVKAYAKSIKEFLDANGFPRPWIMAGHSMGGSIALQAALTYPETVNGLILIGSGANMPVNPTMLEQLSQGTFDTGFLKIAYSRDIDPQLLAEELQTWSQVSQQQLYIDFTACNNYDVSKQLGEIKIPVLILVGDQDKMTPIKNSQYLQENISGSVLQIVPGAGHHLMLEKPDETISAISSFLKEKFSC</sequence>
<dbReference type="Gene3D" id="3.40.50.1820">
    <property type="entry name" value="alpha/beta hydrolase"/>
    <property type="match status" value="1"/>
</dbReference>
<gene>
    <name evidence="2" type="ORF">ASZ90_017184</name>
</gene>
<keyword evidence="2" id="KW-0378">Hydrolase</keyword>
<dbReference type="PRINTS" id="PR00111">
    <property type="entry name" value="ABHYDROLASE"/>
</dbReference>
<comment type="caution">
    <text evidence="2">The sequence shown here is derived from an EMBL/GenBank/DDBJ whole genome shotgun (WGS) entry which is preliminary data.</text>
</comment>
<protein>
    <submittedName>
        <fullName evidence="2">Alpha/beta hydrolase fold</fullName>
    </submittedName>
</protein>
<evidence type="ECO:0000259" key="1">
    <source>
        <dbReference type="Pfam" id="PF12146"/>
    </source>
</evidence>
<dbReference type="SUPFAM" id="SSF53474">
    <property type="entry name" value="alpha/beta-Hydrolases"/>
    <property type="match status" value="1"/>
</dbReference>
<proteinExistence type="predicted"/>
<name>A0A0W8EAA1_9ZZZZ</name>
<dbReference type="PANTHER" id="PTHR43798:SF33">
    <property type="entry name" value="HYDROLASE, PUTATIVE (AFU_ORTHOLOGUE AFUA_2G14860)-RELATED"/>
    <property type="match status" value="1"/>
</dbReference>